<evidence type="ECO:0000313" key="1">
    <source>
        <dbReference type="EMBL" id="KAI0040034.1"/>
    </source>
</evidence>
<accession>A0ACB8R7H6</accession>
<sequence>MSAVGAAVLFYDHACTFFSEIHLIWTRPLTITKLLFLSMRYSIAVGHILLIYTLSGLAETTPDKLSVLVCIPAQNTDAYITKLPVLLVVRVYALWDHRKSILRTLTVGYVIAAFCTAGTMLASTADLARSTFFEGKIFHMCLLDSRPKLWSGIWISQVAFHLFVFVLTVFNATDRPRQVSSPLITDLRKDGGLFYVAMIMLRLANLILGLLPGDGLFLMAVWFVWAMAAVTVTRLTLKVEAMLRTIQDRAPYRGASIEIELR</sequence>
<evidence type="ECO:0000313" key="2">
    <source>
        <dbReference type="Proteomes" id="UP000814033"/>
    </source>
</evidence>
<name>A0ACB8R7H6_9AGAM</name>
<dbReference type="EMBL" id="MU276235">
    <property type="protein sequence ID" value="KAI0040034.1"/>
    <property type="molecule type" value="Genomic_DNA"/>
</dbReference>
<gene>
    <name evidence="1" type="ORF">FA95DRAFT_930300</name>
</gene>
<reference evidence="1" key="2">
    <citation type="journal article" date="2022" name="New Phytol.">
        <title>Evolutionary transition to the ectomycorrhizal habit in the genomes of a hyperdiverse lineage of mushroom-forming fungi.</title>
        <authorList>
            <person name="Looney B."/>
            <person name="Miyauchi S."/>
            <person name="Morin E."/>
            <person name="Drula E."/>
            <person name="Courty P.E."/>
            <person name="Kohler A."/>
            <person name="Kuo A."/>
            <person name="LaButti K."/>
            <person name="Pangilinan J."/>
            <person name="Lipzen A."/>
            <person name="Riley R."/>
            <person name="Andreopoulos W."/>
            <person name="He G."/>
            <person name="Johnson J."/>
            <person name="Nolan M."/>
            <person name="Tritt A."/>
            <person name="Barry K.W."/>
            <person name="Grigoriev I.V."/>
            <person name="Nagy L.G."/>
            <person name="Hibbett D."/>
            <person name="Henrissat B."/>
            <person name="Matheny P.B."/>
            <person name="Labbe J."/>
            <person name="Martin F.M."/>
        </authorList>
    </citation>
    <scope>NUCLEOTIDE SEQUENCE</scope>
    <source>
        <strain evidence="1">FP105234-sp</strain>
    </source>
</reference>
<comment type="caution">
    <text evidence="1">The sequence shown here is derived from an EMBL/GenBank/DDBJ whole genome shotgun (WGS) entry which is preliminary data.</text>
</comment>
<proteinExistence type="predicted"/>
<keyword evidence="2" id="KW-1185">Reference proteome</keyword>
<dbReference type="Proteomes" id="UP000814033">
    <property type="component" value="Unassembled WGS sequence"/>
</dbReference>
<reference evidence="1" key="1">
    <citation type="submission" date="2021-02" db="EMBL/GenBank/DDBJ databases">
        <authorList>
            <consortium name="DOE Joint Genome Institute"/>
            <person name="Ahrendt S."/>
            <person name="Looney B.P."/>
            <person name="Miyauchi S."/>
            <person name="Morin E."/>
            <person name="Drula E."/>
            <person name="Courty P.E."/>
            <person name="Chicoki N."/>
            <person name="Fauchery L."/>
            <person name="Kohler A."/>
            <person name="Kuo A."/>
            <person name="Labutti K."/>
            <person name="Pangilinan J."/>
            <person name="Lipzen A."/>
            <person name="Riley R."/>
            <person name="Andreopoulos W."/>
            <person name="He G."/>
            <person name="Johnson J."/>
            <person name="Barry K.W."/>
            <person name="Grigoriev I.V."/>
            <person name="Nagy L."/>
            <person name="Hibbett D."/>
            <person name="Henrissat B."/>
            <person name="Matheny P.B."/>
            <person name="Labbe J."/>
            <person name="Martin F."/>
        </authorList>
    </citation>
    <scope>NUCLEOTIDE SEQUENCE</scope>
    <source>
        <strain evidence="1">FP105234-sp</strain>
    </source>
</reference>
<protein>
    <submittedName>
        <fullName evidence="1">Uncharacterized protein</fullName>
    </submittedName>
</protein>
<organism evidence="1 2">
    <name type="scientific">Auriscalpium vulgare</name>
    <dbReference type="NCBI Taxonomy" id="40419"/>
    <lineage>
        <taxon>Eukaryota</taxon>
        <taxon>Fungi</taxon>
        <taxon>Dikarya</taxon>
        <taxon>Basidiomycota</taxon>
        <taxon>Agaricomycotina</taxon>
        <taxon>Agaricomycetes</taxon>
        <taxon>Russulales</taxon>
        <taxon>Auriscalpiaceae</taxon>
        <taxon>Auriscalpium</taxon>
    </lineage>
</organism>